<organism evidence="3 4">
    <name type="scientific">Paenibacillus amylolyticus</name>
    <dbReference type="NCBI Taxonomy" id="1451"/>
    <lineage>
        <taxon>Bacteria</taxon>
        <taxon>Bacillati</taxon>
        <taxon>Bacillota</taxon>
        <taxon>Bacilli</taxon>
        <taxon>Bacillales</taxon>
        <taxon>Paenibacillaceae</taxon>
        <taxon>Paenibacillus</taxon>
    </lineage>
</organism>
<dbReference type="RefSeq" id="WP_062834621.1">
    <property type="nucleotide sequence ID" value="NZ_BCNV01000001.1"/>
</dbReference>
<proteinExistence type="predicted"/>
<evidence type="ECO:0008006" key="5">
    <source>
        <dbReference type="Google" id="ProtNLM"/>
    </source>
</evidence>
<gene>
    <name evidence="3" type="ORF">PAHA3_2078</name>
</gene>
<evidence type="ECO:0000256" key="1">
    <source>
        <dbReference type="SAM" id="Coils"/>
    </source>
</evidence>
<dbReference type="Proteomes" id="UP000069697">
    <property type="component" value="Unassembled WGS sequence"/>
</dbReference>
<accession>A0A100VLL8</accession>
<comment type="caution">
    <text evidence="3">The sequence shown here is derived from an EMBL/GenBank/DDBJ whole genome shotgun (WGS) entry which is preliminary data.</text>
</comment>
<evidence type="ECO:0000256" key="2">
    <source>
        <dbReference type="SAM" id="MobiDB-lite"/>
    </source>
</evidence>
<feature type="coiled-coil region" evidence="1">
    <location>
        <begin position="1553"/>
        <end position="1635"/>
    </location>
</feature>
<reference evidence="4" key="2">
    <citation type="submission" date="2016-01" db="EMBL/GenBank/DDBJ databases">
        <title>Draft Genome Sequence of Paenibacillus amylolyticus Heshi-A3 that Was Isolated from Fermented Rice Bran with Aging Salted Mackerel, Which Was Named Heshiko as Traditional Fermented Seafood in Japan.</title>
        <authorList>
            <person name="Akuzawa S."/>
            <person name="Nakagawa J."/>
            <person name="Kanekatsu T."/>
            <person name="Kubota E."/>
            <person name="Ohtake R."/>
            <person name="Suzuki T."/>
            <person name="Kanesaki Y."/>
        </authorList>
    </citation>
    <scope>NUCLEOTIDE SEQUENCE [LARGE SCALE GENOMIC DNA]</scope>
    <source>
        <strain evidence="4">Heshi-A3</strain>
    </source>
</reference>
<evidence type="ECO:0000313" key="4">
    <source>
        <dbReference type="Proteomes" id="UP000069697"/>
    </source>
</evidence>
<feature type="region of interest" description="Disordered" evidence="2">
    <location>
        <begin position="404"/>
        <end position="452"/>
    </location>
</feature>
<reference evidence="3 4" key="1">
    <citation type="journal article" date="2016" name="Genome Announc.">
        <title>Draft Genome Sequence of Paenibacillus amylolyticus Heshi-A3, Isolated from Fermented Rice Bran in a Japanese Fermented Seafood Dish.</title>
        <authorList>
            <person name="Akuzawa S."/>
            <person name="Nagaoka J."/>
            <person name="Kanekatsu M."/>
            <person name="Kubota E."/>
            <person name="Ohtake R."/>
            <person name="Suzuki T."/>
            <person name="Kanesaki Y."/>
        </authorList>
    </citation>
    <scope>NUCLEOTIDE SEQUENCE [LARGE SCALE GENOMIC DNA]</scope>
    <source>
        <strain evidence="3 4">Heshi-A3</strain>
    </source>
</reference>
<protein>
    <recommendedName>
        <fullName evidence="5">Phage tail tape measure protein</fullName>
    </recommendedName>
</protein>
<evidence type="ECO:0000313" key="3">
    <source>
        <dbReference type="EMBL" id="GAS82004.1"/>
    </source>
</evidence>
<name>A0A100VLL8_PAEAM</name>
<keyword evidence="1" id="KW-0175">Coiled coil</keyword>
<dbReference type="EMBL" id="BCNV01000001">
    <property type="protein sequence ID" value="GAS82004.1"/>
    <property type="molecule type" value="Genomic_DNA"/>
</dbReference>
<sequence length="1757" mass="194163">MKNIQSDVILEFQKSIENMTRLGQEMATLDAQFGRLDQRIDAMRTSLSGLQSQVSRGTDGNITESLTKGLNNFIAGNEIFLQQLGSTGLTVQRETLQGIFGKIEVEINEELRKHVRNMNVEIDSSYAKGQKLPISNEDFNEINEEVAKVVKMQIHNLIKVIQNHTASLTGPDSLEGLQVTVGKNTIMAFVNKIKQEILNKLENPYVANSSDFIITKEDLNKAIKNVKEKLLKSVEVEVPDVSGKEITDNIKNISNELERSFTEYVNKTVAGINGATAGKLDVPIQNLSNKVKKIIARELETTVDQLDTLGTVDLGSFRGNELKHQLERVAKALDKKMSNSVQEEIDQIVKTINNVEITPEPKLKRHLVNQINHINNAMIDKIREQVDEQVQSIIQEINEVQSRPKGLNRDAKIQNAGGLDISTESYSENGKNDSTTPSETVSNGNSSSQENSFAGTISNVALESAVSNMMRNNITGVMAGAPMLVLNQAVETFKSVQTEQIKMIQNLMMKDKYNKDENGNVLNSTNMAGVENTVNELQSFIRQQSMFYGTDYHKLYQVGGVASGFLKEPVEMKEFVRVTAQLQALTPGSDPLKIAKGLESAKSQFGLEMSDMEDKVAHPIAAVSQVTNTSVEELFDIIKRSGSASNNTKVDSETAIVMAGASNQSPAIEGTNVSHFYNSIVERLQPSNLLNKMDKLAVDPNYGDDGEKVAAKLQSPDAMKKLQELGLANVTDTGGQLLVPAKELFKSISQKLSGADSLTVRNTADTLFGTSQSSKGAAAMHEVMNTFVKVMQVTDNFNKSQYEKMIMTSLDNPLVNTKRATQGTTIAFDAIVQEMTPAINKVSYALINMAENVAKNAQIFVALGDVLSNVLLGMLMLKGIKWGAGNLGIRSNFESETARTAFLDNMKDVSVDSDFKKLNRQEVAAMQQDPLLNRYVQELNGMSEEQSRHFKDYISEKKVDIKDIPTLFTTMDEAKNWEKQTELTDDEKFDRTRQYNNRLSTRAELASVINPSLLTRLSNSTASQGTFGTYRANVSGYTELTDRMSQMSQGDFNGFEDHLVDRQRNGLPQINDIQSLSRAMDDYQNSQREIATSARRASPEFGNLSNAVRGMNSALSQTTSLKTGFKQFLKDIKDLGRGALSSIKNLAGGIAKMALEIAGAIGLAQAAKGLSESYLSTDDQRLLAKADDRDNDLKGMANKVDALAEGGWAQTRNNLTGLFYSAMNGVTSTFDGTPSEFGLFESSGNPFTTLFKSSVTNDDFGMMGEMMNYFKFYGGSQEDFSKWLKQREESGGQTVEEAVAEFNKNSGRSAVTKKMRQEAFTKQYEASKLAEKEQKELQDIATKEYEKKYKEGAVELSSIDTDNVLNRVTDNLKGIKDSSQIETLRSLMSGMKTDSDEYIAMRKAQAASIRQVLNDELAIIDQYIQNAKTIMETSDPESQEYQNAKNAYDSFTSARDKVANEGEAEILQEEWNNRQETYQGQVRKVNNSLSRIDLLAQAKELAAAYNMDTQSQEYLDTLKQITLNKLSAMKSELSNLKAIESIGDLSEDQATQVLQLQNQIANEQARIKEYNLASIGLGTAEIQKNNSERENRLLELKLRAGNPDDSSPILRNRRIANAKEEVSEINQVITDLKARLPAAGADETYKINQEIRDLQKQSLQTQLGILSEMKASAGTFNMPDGVQAMSRYQYLTRGNTHNTTTIGAGDVTVNITLPNVTNGMTSSQLQQVGQSIGQGLSVGRVGGLRNQQAMNPINYRS</sequence>
<feature type="compositionally biased region" description="Polar residues" evidence="2">
    <location>
        <begin position="422"/>
        <end position="452"/>
    </location>
</feature>